<dbReference type="InterPro" id="IPR009305">
    <property type="entry name" value="Mpo1-like"/>
</dbReference>
<evidence type="ECO:0008006" key="4">
    <source>
        <dbReference type="Google" id="ProtNLM"/>
    </source>
</evidence>
<dbReference type="OMA" id="IQFIGHY"/>
<dbReference type="AlphaFoldDB" id="I2H1F7"/>
<feature type="transmembrane region" description="Helical" evidence="1">
    <location>
        <begin position="133"/>
        <end position="154"/>
    </location>
</feature>
<dbReference type="Pfam" id="PF06127">
    <property type="entry name" value="Mpo1-like"/>
    <property type="match status" value="1"/>
</dbReference>
<dbReference type="HOGENOM" id="CLU_081702_1_1_1"/>
<dbReference type="GO" id="GO:0016020">
    <property type="term" value="C:membrane"/>
    <property type="evidence" value="ECO:0007669"/>
    <property type="project" value="GOC"/>
</dbReference>
<keyword evidence="1" id="KW-1133">Transmembrane helix</keyword>
<proteinExistence type="predicted"/>
<dbReference type="InParanoid" id="I2H1F7"/>
<evidence type="ECO:0000256" key="1">
    <source>
        <dbReference type="SAM" id="Phobius"/>
    </source>
</evidence>
<sequence>MGYKPYDLRSELRFYKWYHHNPVNAIIHSIFVPSILFTSMCLLSAVPLSFFSFKINLTQFLTIYFSAFYILLDKPVGILATGILILANTIIMKHSELINIKINLIIFGLSWIFQFIGPGIFEKRKPALVDNVIQSLVMAPYFILFEAIFICGGYQSLRRQLPQDIEEMEKEAKLNALIHC</sequence>
<feature type="transmembrane region" description="Helical" evidence="1">
    <location>
        <begin position="25"/>
        <end position="46"/>
    </location>
</feature>
<dbReference type="FunCoup" id="I2H1F7">
    <property type="interactions" value="154"/>
</dbReference>
<reference evidence="2 3" key="1">
    <citation type="journal article" date="2011" name="Proc. Natl. Acad. Sci. U.S.A.">
        <title>Evolutionary erosion of yeast sex chromosomes by mating-type switching accidents.</title>
        <authorList>
            <person name="Gordon J.L."/>
            <person name="Armisen D."/>
            <person name="Proux-Wera E."/>
            <person name="Oheigeartaigh S.S."/>
            <person name="Byrne K.P."/>
            <person name="Wolfe K.H."/>
        </authorList>
    </citation>
    <scope>NUCLEOTIDE SEQUENCE [LARGE SCALE GENOMIC DNA]</scope>
    <source>
        <strain evidence="3">ATCC 34711 / CBS 6284 / DSM 70876 / NBRC 10599 / NRRL Y-10934 / UCD 77-7</strain>
    </source>
</reference>
<organism evidence="2 3">
    <name type="scientific">Henningerozyma blattae (strain ATCC 34711 / CBS 6284 / DSM 70876 / NBRC 10599 / NRRL Y-10934 / UCD 77-7)</name>
    <name type="common">Yeast</name>
    <name type="synonym">Tetrapisispora blattae</name>
    <dbReference type="NCBI Taxonomy" id="1071380"/>
    <lineage>
        <taxon>Eukaryota</taxon>
        <taxon>Fungi</taxon>
        <taxon>Dikarya</taxon>
        <taxon>Ascomycota</taxon>
        <taxon>Saccharomycotina</taxon>
        <taxon>Saccharomycetes</taxon>
        <taxon>Saccharomycetales</taxon>
        <taxon>Saccharomycetaceae</taxon>
        <taxon>Henningerozyma</taxon>
    </lineage>
</organism>
<evidence type="ECO:0000313" key="3">
    <source>
        <dbReference type="Proteomes" id="UP000002866"/>
    </source>
</evidence>
<accession>I2H1F7</accession>
<feature type="transmembrane region" description="Helical" evidence="1">
    <location>
        <begin position="104"/>
        <end position="121"/>
    </location>
</feature>
<dbReference type="PANTHER" id="PTHR28026:SF9">
    <property type="entry name" value="2-HYDROXY-PALMITIC ACID DIOXYGENASE MPO1"/>
    <property type="match status" value="1"/>
</dbReference>
<dbReference type="EMBL" id="HE806318">
    <property type="protein sequence ID" value="CCH60209.1"/>
    <property type="molecule type" value="Genomic_DNA"/>
</dbReference>
<keyword evidence="3" id="KW-1185">Reference proteome</keyword>
<dbReference type="OrthoDB" id="2124888at2759"/>
<gene>
    <name evidence="2" type="primary">TBLA0C04090</name>
    <name evidence="2" type="ORF">TBLA_0C04090</name>
</gene>
<name>I2H1F7_HENB6</name>
<dbReference type="RefSeq" id="XP_004179728.1">
    <property type="nucleotide sequence ID" value="XM_004179680.1"/>
</dbReference>
<dbReference type="GO" id="GO:0005783">
    <property type="term" value="C:endoplasmic reticulum"/>
    <property type="evidence" value="ECO:0007669"/>
    <property type="project" value="TreeGrafter"/>
</dbReference>
<dbReference type="eggNOG" id="KOG3292">
    <property type="taxonomic scope" value="Eukaryota"/>
</dbReference>
<keyword evidence="1" id="KW-0812">Transmembrane</keyword>
<evidence type="ECO:0000313" key="2">
    <source>
        <dbReference type="EMBL" id="CCH60209.1"/>
    </source>
</evidence>
<dbReference type="GO" id="GO:0102672">
    <property type="term" value="F:fatty acid alpha-dioxygenase activity"/>
    <property type="evidence" value="ECO:0007669"/>
    <property type="project" value="EnsemblFungi"/>
</dbReference>
<keyword evidence="1" id="KW-0472">Membrane</keyword>
<dbReference type="PANTHER" id="PTHR28026">
    <property type="entry name" value="DUF962 DOMAIN PROTEIN (AFU_ORTHOLOGUE AFUA_8G05310)"/>
    <property type="match status" value="1"/>
</dbReference>
<dbReference type="KEGG" id="tbl:TBLA_0C04090"/>
<protein>
    <recommendedName>
        <fullName evidence="4">DUF962 domain-containing protein</fullName>
    </recommendedName>
</protein>
<dbReference type="GeneID" id="14495189"/>
<dbReference type="GO" id="GO:0001561">
    <property type="term" value="P:fatty acid alpha-oxidation"/>
    <property type="evidence" value="ECO:0007669"/>
    <property type="project" value="EnsemblFungi"/>
</dbReference>
<dbReference type="Proteomes" id="UP000002866">
    <property type="component" value="Chromosome 3"/>
</dbReference>
<dbReference type="GO" id="GO:0046521">
    <property type="term" value="P:sphingoid catabolic process"/>
    <property type="evidence" value="ECO:0007669"/>
    <property type="project" value="EnsemblFungi"/>
</dbReference>